<keyword evidence="7" id="KW-0325">Glycoprotein</keyword>
<dbReference type="SUPFAM" id="SSF51445">
    <property type="entry name" value="(Trans)glycosidases"/>
    <property type="match status" value="1"/>
</dbReference>
<feature type="compositionally biased region" description="Low complexity" evidence="11">
    <location>
        <begin position="213"/>
        <end position="222"/>
    </location>
</feature>
<evidence type="ECO:0000256" key="12">
    <source>
        <dbReference type="SAM" id="SignalP"/>
    </source>
</evidence>
<dbReference type="InterPro" id="IPR030458">
    <property type="entry name" value="Glyco_hydro_31_AS"/>
</dbReference>
<comment type="similarity">
    <text evidence="3 10">Belongs to the glycosyl hydrolase 31 family.</text>
</comment>
<feature type="chain" id="PRO_5042837612" description="Glucosidase II subunit alpha" evidence="12">
    <location>
        <begin position="24"/>
        <end position="944"/>
    </location>
</feature>
<evidence type="ECO:0000256" key="3">
    <source>
        <dbReference type="ARBA" id="ARBA00007806"/>
    </source>
</evidence>
<dbReference type="AlphaFoldDB" id="A0AAN7TL57"/>
<dbReference type="PROSITE" id="PS00129">
    <property type="entry name" value="GLYCOSYL_HYDROL_F31_1"/>
    <property type="match status" value="1"/>
</dbReference>
<dbReference type="EMBL" id="JAVFKY010000005">
    <property type="protein sequence ID" value="KAK5575897.1"/>
    <property type="molecule type" value="Genomic_DNA"/>
</dbReference>
<evidence type="ECO:0000313" key="16">
    <source>
        <dbReference type="EMBL" id="KAK5575897.1"/>
    </source>
</evidence>
<evidence type="ECO:0000313" key="17">
    <source>
        <dbReference type="Proteomes" id="UP001344447"/>
    </source>
</evidence>
<dbReference type="Gene3D" id="3.20.20.80">
    <property type="entry name" value="Glycosidases"/>
    <property type="match status" value="1"/>
</dbReference>
<feature type="compositionally biased region" description="Basic and acidic residues" evidence="11">
    <location>
        <begin position="188"/>
        <end position="208"/>
    </location>
</feature>
<dbReference type="GO" id="GO:0005783">
    <property type="term" value="C:endoplasmic reticulum"/>
    <property type="evidence" value="ECO:0007669"/>
    <property type="project" value="UniProtKB-SubCell"/>
</dbReference>
<dbReference type="CDD" id="cd14752">
    <property type="entry name" value="GH31_N"/>
    <property type="match status" value="1"/>
</dbReference>
<dbReference type="InterPro" id="IPR025887">
    <property type="entry name" value="Glyco_hydro_31_N_dom"/>
</dbReference>
<dbReference type="GO" id="GO:0005975">
    <property type="term" value="P:carbohydrate metabolic process"/>
    <property type="evidence" value="ECO:0007669"/>
    <property type="project" value="InterPro"/>
</dbReference>
<evidence type="ECO:0000256" key="7">
    <source>
        <dbReference type="ARBA" id="ARBA00023180"/>
    </source>
</evidence>
<evidence type="ECO:0000259" key="15">
    <source>
        <dbReference type="Pfam" id="PF21365"/>
    </source>
</evidence>
<organism evidence="16 17">
    <name type="scientific">Dictyostelium firmibasis</name>
    <dbReference type="NCBI Taxonomy" id="79012"/>
    <lineage>
        <taxon>Eukaryota</taxon>
        <taxon>Amoebozoa</taxon>
        <taxon>Evosea</taxon>
        <taxon>Eumycetozoa</taxon>
        <taxon>Dictyostelia</taxon>
        <taxon>Dictyosteliales</taxon>
        <taxon>Dictyosteliaceae</taxon>
        <taxon>Dictyostelium</taxon>
    </lineage>
</organism>
<dbReference type="InterPro" id="IPR011013">
    <property type="entry name" value="Gal_mutarotase_sf_dom"/>
</dbReference>
<feature type="domain" description="Glycoside hydrolase family 31 TIM barrel" evidence="13">
    <location>
        <begin position="387"/>
        <end position="714"/>
    </location>
</feature>
<dbReference type="FunFam" id="2.60.40.1180:FF:000023">
    <property type="entry name" value="neutral alpha-glucosidase AB isoform X2"/>
    <property type="match status" value="1"/>
</dbReference>
<dbReference type="SUPFAM" id="SSF74650">
    <property type="entry name" value="Galactose mutarotase-like"/>
    <property type="match status" value="1"/>
</dbReference>
<dbReference type="InterPro" id="IPR000322">
    <property type="entry name" value="Glyco_hydro_31_TIM"/>
</dbReference>
<dbReference type="InterPro" id="IPR048395">
    <property type="entry name" value="Glyco_hydro_31_C"/>
</dbReference>
<evidence type="ECO:0000256" key="4">
    <source>
        <dbReference type="ARBA" id="ARBA00022729"/>
    </source>
</evidence>
<dbReference type="PANTHER" id="PTHR22762:SF54">
    <property type="entry name" value="BCDNA.GH04962"/>
    <property type="match status" value="1"/>
</dbReference>
<dbReference type="SUPFAM" id="SSF51011">
    <property type="entry name" value="Glycosyl hydrolase domain"/>
    <property type="match status" value="1"/>
</dbReference>
<dbReference type="Pfam" id="PF01055">
    <property type="entry name" value="Glyco_hydro_31_2nd"/>
    <property type="match status" value="1"/>
</dbReference>
<evidence type="ECO:0000256" key="9">
    <source>
        <dbReference type="ARBA" id="ARBA00042895"/>
    </source>
</evidence>
<dbReference type="CDD" id="cd06603">
    <property type="entry name" value="GH31_GANC_GANAB_alpha"/>
    <property type="match status" value="1"/>
</dbReference>
<dbReference type="Gene3D" id="2.60.40.1180">
    <property type="entry name" value="Golgi alpha-mannosidase II"/>
    <property type="match status" value="2"/>
</dbReference>
<dbReference type="GO" id="GO:0030246">
    <property type="term" value="F:carbohydrate binding"/>
    <property type="evidence" value="ECO:0007669"/>
    <property type="project" value="InterPro"/>
</dbReference>
<dbReference type="FunFam" id="3.20.20.80:FF:000039">
    <property type="entry name" value="Glucosidase, alpha neutral C"/>
    <property type="match status" value="1"/>
</dbReference>
<dbReference type="FunFam" id="3.20.20.80:FF:000046">
    <property type="entry name" value="Glucosidase alpha, neutral C"/>
    <property type="match status" value="1"/>
</dbReference>
<proteinExistence type="inferred from homology"/>
<name>A0AAN7TL57_9MYCE</name>
<keyword evidence="17" id="KW-1185">Reference proteome</keyword>
<keyword evidence="8 10" id="KW-0326">Glycosidase</keyword>
<dbReference type="Gene3D" id="2.60.40.1760">
    <property type="entry name" value="glycosyl hydrolase (family 31)"/>
    <property type="match status" value="1"/>
</dbReference>
<dbReference type="PANTHER" id="PTHR22762">
    <property type="entry name" value="ALPHA-GLUCOSIDASE"/>
    <property type="match status" value="1"/>
</dbReference>
<evidence type="ECO:0000256" key="10">
    <source>
        <dbReference type="RuleBase" id="RU361185"/>
    </source>
</evidence>
<accession>A0AAN7TL57</accession>
<evidence type="ECO:0000259" key="13">
    <source>
        <dbReference type="Pfam" id="PF01055"/>
    </source>
</evidence>
<feature type="region of interest" description="Disordered" evidence="11">
    <location>
        <begin position="186"/>
        <end position="230"/>
    </location>
</feature>
<dbReference type="GO" id="GO:0090599">
    <property type="term" value="F:alpha-glucosidase activity"/>
    <property type="evidence" value="ECO:0007669"/>
    <property type="project" value="TreeGrafter"/>
</dbReference>
<evidence type="ECO:0000259" key="14">
    <source>
        <dbReference type="Pfam" id="PF13802"/>
    </source>
</evidence>
<dbReference type="InterPro" id="IPR013780">
    <property type="entry name" value="Glyco_hydro_b"/>
</dbReference>
<keyword evidence="5 10" id="KW-0378">Hydrolase</keyword>
<feature type="signal peptide" evidence="12">
    <location>
        <begin position="1"/>
        <end position="23"/>
    </location>
</feature>
<dbReference type="GO" id="GO:0006491">
    <property type="term" value="P:N-glycan processing"/>
    <property type="evidence" value="ECO:0007669"/>
    <property type="project" value="TreeGrafter"/>
</dbReference>
<comment type="subcellular location">
    <subcellularLocation>
        <location evidence="1">Endoplasmic reticulum</location>
    </subcellularLocation>
</comment>
<dbReference type="InterPro" id="IPR017853">
    <property type="entry name" value="GH"/>
</dbReference>
<feature type="domain" description="Glycosyl hydrolase family 31 C-terminal" evidence="15">
    <location>
        <begin position="723"/>
        <end position="812"/>
    </location>
</feature>
<dbReference type="Pfam" id="PF21365">
    <property type="entry name" value="Glyco_hydro_31_3rd"/>
    <property type="match status" value="1"/>
</dbReference>
<evidence type="ECO:0000256" key="5">
    <source>
        <dbReference type="ARBA" id="ARBA00022801"/>
    </source>
</evidence>
<evidence type="ECO:0000256" key="1">
    <source>
        <dbReference type="ARBA" id="ARBA00004240"/>
    </source>
</evidence>
<keyword evidence="6" id="KW-0256">Endoplasmic reticulum</keyword>
<evidence type="ECO:0000256" key="11">
    <source>
        <dbReference type="SAM" id="MobiDB-lite"/>
    </source>
</evidence>
<dbReference type="Proteomes" id="UP001344447">
    <property type="component" value="Unassembled WGS sequence"/>
</dbReference>
<gene>
    <name evidence="16" type="ORF">RB653_007032</name>
</gene>
<protein>
    <recommendedName>
        <fullName evidence="9">Glucosidase II subunit alpha</fullName>
    </recommendedName>
</protein>
<reference evidence="16 17" key="1">
    <citation type="submission" date="2023-11" db="EMBL/GenBank/DDBJ databases">
        <title>Dfirmibasis_genome.</title>
        <authorList>
            <person name="Edelbroek B."/>
            <person name="Kjellin J."/>
            <person name="Jerlstrom-Hultqvist J."/>
            <person name="Soderbom F."/>
        </authorList>
    </citation>
    <scope>NUCLEOTIDE SEQUENCE [LARGE SCALE GENOMIC DNA]</scope>
    <source>
        <strain evidence="16 17">TNS-C-14</strain>
    </source>
</reference>
<comment type="pathway">
    <text evidence="2">Glycan metabolism; N-glycan metabolism.</text>
</comment>
<evidence type="ECO:0000256" key="8">
    <source>
        <dbReference type="ARBA" id="ARBA00023295"/>
    </source>
</evidence>
<evidence type="ECO:0000256" key="6">
    <source>
        <dbReference type="ARBA" id="ARBA00022824"/>
    </source>
</evidence>
<keyword evidence="4 12" id="KW-0732">Signal</keyword>
<dbReference type="Pfam" id="PF13802">
    <property type="entry name" value="Gal_mutarotas_2"/>
    <property type="match status" value="1"/>
</dbReference>
<evidence type="ECO:0000256" key="2">
    <source>
        <dbReference type="ARBA" id="ARBA00004833"/>
    </source>
</evidence>
<comment type="caution">
    <text evidence="16">The sequence shown here is derived from an EMBL/GenBank/DDBJ whole genome shotgun (WGS) entry which is preliminary data.</text>
</comment>
<sequence>MRKLVILIVLSIVCSLLIGSIESVDTSKFKTCKDSHFCKRNRVSHEVGVVNEMKVKQSFNVVEGSVKLVKEENTIYLDLQEQTQNSNVLTMKLQVYEGGIIRMRAQEKEALSNKQRYHVQDVLLDSIKTVPIQWKQEPSKQSNTFSFKHGDKECCYVLVQLVPFKLDVYVMNELAITTNNDNLFHFEPISEKPQPQEKKPVEENKETTEENNNENNNNNNNNNHDEENQAVSTEGYWEERFGSHQDTKPNGPMSIGMDFTFVGSSHVYGIPEHTTRLSLKSTTGNGINEQPYRLYNLDVFEYEIDKTMALYGHVPLMISHDTKKTVGVFWLNAAETFVDIEDVTTPVSPSKKTHWISESGIVDVFYLTGPSPSTIFKQYAYLTGTTALPQMFSLGYHQCKWNYKSEDDVKQVDNGFDENHIPYDVIWLDIEHTDGKRYFTWDNNNFPTPADMQNVIASKHRKMVTIVDPHIKRDNNYYIHSEATSKGYYIKNKDGNDYDGWCWPGSSSYLDFTNPEIRKWWATQFGYDKYKGSTENLYIWNDMNEPSVFNGPEVSMHKDAKHYGGFEHRDVHNLYGYYYHMATADGLVQRNPDQNDRPFVLSRAFFAGSQRIGAIWTGDNSAQWSHLEISNPMLLSMNLAGITFSGADVGGFFGNPDAELVTRWYQAGAFQPFFRGHAHLDSRRREPWLFDEPHTSIIREAIVKRYTYLPLWYTTFYQNTLNGAPVMRPLWVQYPKESGLFDLDDVYLIGDSLLVKPVTQQACKTMKVILPGKSVNEIWYDVDTEKPINSGVIEIDTPLEKIPVYQRGGSIIPKKERVRRSTHQMKDDPYTIRIALDTSKSAQGQLYIDDEHSFDYKNGKFLYKQFTFKDNVLSYTDASNNSANYKSNVTIEKIVILGVEKPHSITCNVAGHEKLSFEYDSNLSKLTIRKPDLSVDTDFIIKLN</sequence>
<feature type="domain" description="Glycoside hydrolase family 31 N-terminal" evidence="14">
    <location>
        <begin position="90"/>
        <end position="339"/>
    </location>
</feature>